<evidence type="ECO:0000259" key="5">
    <source>
        <dbReference type="PROSITE" id="PS50076"/>
    </source>
</evidence>
<reference evidence="6" key="1">
    <citation type="journal article" date="2013" name="Nat. Biotechnol.">
        <title>Draft genome sequence of chickpea (Cicer arietinum) provides a resource for trait improvement.</title>
        <authorList>
            <person name="Varshney R.K."/>
            <person name="Song C."/>
            <person name="Saxena R.K."/>
            <person name="Azam S."/>
            <person name="Yu S."/>
            <person name="Sharpe A.G."/>
            <person name="Cannon S."/>
            <person name="Baek J."/>
            <person name="Rosen B.D."/>
            <person name="Tar'an B."/>
            <person name="Millan T."/>
            <person name="Zhang X."/>
            <person name="Ramsay L.D."/>
            <person name="Iwata A."/>
            <person name="Wang Y."/>
            <person name="Nelson W."/>
            <person name="Farmer A.D."/>
            <person name="Gaur P.M."/>
            <person name="Soderlund C."/>
            <person name="Penmetsa R.V."/>
            <person name="Xu C."/>
            <person name="Bharti A.K."/>
            <person name="He W."/>
            <person name="Winter P."/>
            <person name="Zhao S."/>
            <person name="Hane J.K."/>
            <person name="Carrasquilla-Garcia N."/>
            <person name="Condie J.A."/>
            <person name="Upadhyaya H.D."/>
            <person name="Luo M.C."/>
            <person name="Thudi M."/>
            <person name="Gowda C.L."/>
            <person name="Singh N.P."/>
            <person name="Lichtenzveig J."/>
            <person name="Gali K.K."/>
            <person name="Rubio J."/>
            <person name="Nadarajan N."/>
            <person name="Dolezel J."/>
            <person name="Bansal K.C."/>
            <person name="Xu X."/>
            <person name="Edwards D."/>
            <person name="Zhang G."/>
            <person name="Kahl G."/>
            <person name="Gil J."/>
            <person name="Singh K.B."/>
            <person name="Datta S.K."/>
            <person name="Jackson S.A."/>
            <person name="Wang J."/>
            <person name="Cook D.R."/>
        </authorList>
    </citation>
    <scope>NUCLEOTIDE SEQUENCE [LARGE SCALE GENOMIC DNA]</scope>
    <source>
        <strain evidence="6">cv. CDC Frontier</strain>
    </source>
</reference>
<evidence type="ECO:0000256" key="4">
    <source>
        <dbReference type="SAM" id="Phobius"/>
    </source>
</evidence>
<evidence type="ECO:0000256" key="3">
    <source>
        <dbReference type="ARBA" id="ARBA00023186"/>
    </source>
</evidence>
<dbReference type="SMART" id="SM00271">
    <property type="entry name" value="DnaJ"/>
    <property type="match status" value="1"/>
</dbReference>
<comment type="subcellular location">
    <subcellularLocation>
        <location evidence="1">Membrane</location>
    </subcellularLocation>
</comment>
<dbReference type="PANTHER" id="PTHR44914:SF1">
    <property type="entry name" value="CHAPERONE PROTEIN DNAJ 13"/>
    <property type="match status" value="1"/>
</dbReference>
<dbReference type="PROSITE" id="PS50076">
    <property type="entry name" value="DNAJ_2"/>
    <property type="match status" value="1"/>
</dbReference>
<keyword evidence="6" id="KW-1185">Reference proteome</keyword>
<dbReference type="Pfam" id="PF11875">
    <property type="entry name" value="DnaJ-like_C11_C"/>
    <property type="match status" value="1"/>
</dbReference>
<accession>A0A3Q7YGY0</accession>
<feature type="domain" description="J" evidence="5">
    <location>
        <begin position="7"/>
        <end position="75"/>
    </location>
</feature>
<reference evidence="7" key="2">
    <citation type="submission" date="2025-08" db="UniProtKB">
        <authorList>
            <consortium name="RefSeq"/>
        </authorList>
    </citation>
    <scope>IDENTIFICATION</scope>
    <source>
        <tissue evidence="7">Etiolated seedlings</tissue>
    </source>
</reference>
<proteinExistence type="predicted"/>
<dbReference type="PANTHER" id="PTHR44914">
    <property type="entry name" value="CHAPERONE PROTEIN DNAJ 13"/>
    <property type="match status" value="1"/>
</dbReference>
<name>A0A3Q7YGY0_CICAR</name>
<dbReference type="AlphaFoldDB" id="A0A3Q7YGY0"/>
<evidence type="ECO:0000313" key="6">
    <source>
        <dbReference type="Proteomes" id="UP000087171"/>
    </source>
</evidence>
<dbReference type="GeneID" id="101496278"/>
<keyword evidence="3" id="KW-0143">Chaperone</keyword>
<dbReference type="SUPFAM" id="SSF46565">
    <property type="entry name" value="Chaperone J-domain"/>
    <property type="match status" value="1"/>
</dbReference>
<dbReference type="Pfam" id="PF00226">
    <property type="entry name" value="DnaJ"/>
    <property type="match status" value="1"/>
</dbReference>
<feature type="transmembrane region" description="Helical" evidence="4">
    <location>
        <begin position="291"/>
        <end position="320"/>
    </location>
</feature>
<evidence type="ECO:0000256" key="1">
    <source>
        <dbReference type="ARBA" id="ARBA00004370"/>
    </source>
</evidence>
<dbReference type="Gene3D" id="1.10.287.110">
    <property type="entry name" value="DnaJ domain"/>
    <property type="match status" value="1"/>
</dbReference>
<dbReference type="InterPro" id="IPR055225">
    <property type="entry name" value="DNAJC11-like_beta-barrel"/>
</dbReference>
<dbReference type="InterPro" id="IPR036869">
    <property type="entry name" value="J_dom_sf"/>
</dbReference>
<dbReference type="InterPro" id="IPR001623">
    <property type="entry name" value="DnaJ_domain"/>
</dbReference>
<dbReference type="PRINTS" id="PR00625">
    <property type="entry name" value="JDOMAIN"/>
</dbReference>
<dbReference type="Pfam" id="PF22774">
    <property type="entry name" value="DNAJC11_beta-barrel"/>
    <property type="match status" value="1"/>
</dbReference>
<dbReference type="InterPro" id="IPR024586">
    <property type="entry name" value="DnaJ-like_C11_C"/>
</dbReference>
<protein>
    <submittedName>
        <fullName evidence="7">Chaperone protein dnaJ 13-like isoform X2</fullName>
    </submittedName>
</protein>
<organism evidence="6 7">
    <name type="scientific">Cicer arietinum</name>
    <name type="common">Chickpea</name>
    <name type="synonym">Garbanzo</name>
    <dbReference type="NCBI Taxonomy" id="3827"/>
    <lineage>
        <taxon>Eukaryota</taxon>
        <taxon>Viridiplantae</taxon>
        <taxon>Streptophyta</taxon>
        <taxon>Embryophyta</taxon>
        <taxon>Tracheophyta</taxon>
        <taxon>Spermatophyta</taxon>
        <taxon>Magnoliopsida</taxon>
        <taxon>eudicotyledons</taxon>
        <taxon>Gunneridae</taxon>
        <taxon>Pentapetalae</taxon>
        <taxon>rosids</taxon>
        <taxon>fabids</taxon>
        <taxon>Fabales</taxon>
        <taxon>Fabaceae</taxon>
        <taxon>Papilionoideae</taxon>
        <taxon>50 kb inversion clade</taxon>
        <taxon>NPAAA clade</taxon>
        <taxon>Hologalegina</taxon>
        <taxon>IRL clade</taxon>
        <taxon>Cicereae</taxon>
        <taxon>Cicer</taxon>
    </lineage>
</organism>
<gene>
    <name evidence="7" type="primary">LOC101496278</name>
</gene>
<dbReference type="PROSITE" id="PS00636">
    <property type="entry name" value="DNAJ_1"/>
    <property type="match status" value="1"/>
</dbReference>
<sequence length="482" mass="54079">MEEQNTKLYAVLNLSPEASDEEIRKTYRQCAQVYHPDKYQSSPMKLIATDNFQRVSEAYEILSDPNKRKVYDIYGMEGLISGLELGPVLNKAEEVKEIKAELKRLKRWKENEKMAAAYFQSSGTILANVSLPRCLHGDGLFSRMEMTSQIKSWLSKRSVVTIGGNLEVDRGKGGGAASAVLNHQLSKVSSIEFMASAGLRALIGVRASRQFSSQSSAAMGLSMSLKNGSLKLSSSCTRRLSKTTNGHIQLRLGSQSSVALRLEKNDQRRSATGQIEGIFWRFKLYRRSQKLIIPILLTTHLNPVFATGALVVPASFYFFLKKLFINPYYRKRNKQKALEKEEKISAQILERRAAAEKAHKLQQNVANRKRNRQLKMGGLVIIKALYGNDTILKNLYSSREASFESTLGVIDVTTPLNFLVDDSGQLKLHEGVKKSGIMGFCDPCPGNCELLLYVEYAYASDQYKVLVGDYEELLIPHDTHMI</sequence>
<dbReference type="RefSeq" id="XP_027193025.1">
    <property type="nucleotide sequence ID" value="XM_027337224.1"/>
</dbReference>
<dbReference type="InterPro" id="IPR042162">
    <property type="entry name" value="AtJ13"/>
</dbReference>
<keyword evidence="4" id="KW-1133">Transmembrane helix</keyword>
<dbReference type="GO" id="GO:0016020">
    <property type="term" value="C:membrane"/>
    <property type="evidence" value="ECO:0007669"/>
    <property type="project" value="UniProtKB-SubCell"/>
</dbReference>
<evidence type="ECO:0000313" key="7">
    <source>
        <dbReference type="RefSeq" id="XP_027193025.1"/>
    </source>
</evidence>
<keyword evidence="4" id="KW-0812">Transmembrane</keyword>
<keyword evidence="2 4" id="KW-0472">Membrane</keyword>
<dbReference type="Proteomes" id="UP000087171">
    <property type="component" value="Chromosome Ca8"/>
</dbReference>
<evidence type="ECO:0000256" key="2">
    <source>
        <dbReference type="ARBA" id="ARBA00023136"/>
    </source>
</evidence>
<dbReference type="CDD" id="cd06257">
    <property type="entry name" value="DnaJ"/>
    <property type="match status" value="1"/>
</dbReference>
<dbReference type="InterPro" id="IPR018253">
    <property type="entry name" value="DnaJ_domain_CS"/>
</dbReference>